<dbReference type="EMBL" id="CAAE01014697">
    <property type="protein sequence ID" value="CAG02725.1"/>
    <property type="molecule type" value="Genomic_DNA"/>
</dbReference>
<reference evidence="2" key="1">
    <citation type="journal article" date="2004" name="Nature">
        <title>Genome duplication in the teleost fish Tetraodon nigroviridis reveals the early vertebrate proto-karyotype.</title>
        <authorList>
            <person name="Jaillon O."/>
            <person name="Aury J.-M."/>
            <person name="Brunet F."/>
            <person name="Petit J.-L."/>
            <person name="Stange-Thomann N."/>
            <person name="Mauceli E."/>
            <person name="Bouneau L."/>
            <person name="Fischer C."/>
            <person name="Ozouf-Costaz C."/>
            <person name="Bernot A."/>
            <person name="Nicaud S."/>
            <person name="Jaffe D."/>
            <person name="Fisher S."/>
            <person name="Lutfalla G."/>
            <person name="Dossat C."/>
            <person name="Segurens B."/>
            <person name="Dasilva C."/>
            <person name="Salanoubat M."/>
            <person name="Levy M."/>
            <person name="Boudet N."/>
            <person name="Castellano S."/>
            <person name="Anthouard V."/>
            <person name="Jubin C."/>
            <person name="Castelli V."/>
            <person name="Katinka M."/>
            <person name="Vacherie B."/>
            <person name="Biemont C."/>
            <person name="Skalli Z."/>
            <person name="Cattolico L."/>
            <person name="Poulain J."/>
            <person name="De Berardinis V."/>
            <person name="Cruaud C."/>
            <person name="Duprat S."/>
            <person name="Brottier P."/>
            <person name="Coutanceau J.-P."/>
            <person name="Gouzy J."/>
            <person name="Parra G."/>
            <person name="Lardier G."/>
            <person name="Chapple C."/>
            <person name="McKernan K.J."/>
            <person name="McEwan P."/>
            <person name="Bosak S."/>
            <person name="Kellis M."/>
            <person name="Volff J.-N."/>
            <person name="Guigo R."/>
            <person name="Zody M.C."/>
            <person name="Mesirov J."/>
            <person name="Lindblad-Toh K."/>
            <person name="Birren B."/>
            <person name="Nusbaum C."/>
            <person name="Kahn D."/>
            <person name="Robinson-Rechavi M."/>
            <person name="Laudet V."/>
            <person name="Schachter V."/>
            <person name="Quetier F."/>
            <person name="Saurin W."/>
            <person name="Scarpelli C."/>
            <person name="Wincker P."/>
            <person name="Lander E.S."/>
            <person name="Weissenbach J."/>
            <person name="Roest Crollius H."/>
        </authorList>
    </citation>
    <scope>NUCLEOTIDE SEQUENCE [LARGE SCALE GENOMIC DNA]</scope>
</reference>
<evidence type="ECO:0000313" key="2">
    <source>
        <dbReference type="EMBL" id="CAG02725.1"/>
    </source>
</evidence>
<protein>
    <submittedName>
        <fullName evidence="2">(spotted green pufferfish) hypothetical protein</fullName>
    </submittedName>
</protein>
<reference evidence="2" key="2">
    <citation type="submission" date="2004-02" db="EMBL/GenBank/DDBJ databases">
        <authorList>
            <consortium name="Genoscope"/>
            <consortium name="Whitehead Institute Centre for Genome Research"/>
        </authorList>
    </citation>
    <scope>NUCLEOTIDE SEQUENCE</scope>
</reference>
<sequence>MMMVGGSGAAVDHNGIYPNPSLHSLQQPLMDAENADSRKRPLETPEEEAGCTKRTNVGGLNQSSASRKRRCVFVQLARRDRRIGVWRYLRVSTGSRGLNYHPTGSASQCAPLLPFPGGLQQQIAMFTLAHDAIKACYCDL</sequence>
<proteinExistence type="predicted"/>
<gene>
    <name evidence="2" type="ORF">GSTENG00021900001</name>
</gene>
<comment type="caution">
    <text evidence="2">The sequence shown here is derived from an EMBL/GenBank/DDBJ whole genome shotgun (WGS) entry which is preliminary data.</text>
</comment>
<organism evidence="2">
    <name type="scientific">Tetraodon nigroviridis</name>
    <name type="common">Spotted green pufferfish</name>
    <name type="synonym">Chelonodon nigroviridis</name>
    <dbReference type="NCBI Taxonomy" id="99883"/>
    <lineage>
        <taxon>Eukaryota</taxon>
        <taxon>Metazoa</taxon>
        <taxon>Chordata</taxon>
        <taxon>Craniata</taxon>
        <taxon>Vertebrata</taxon>
        <taxon>Euteleostomi</taxon>
        <taxon>Actinopterygii</taxon>
        <taxon>Neopterygii</taxon>
        <taxon>Teleostei</taxon>
        <taxon>Neoteleostei</taxon>
        <taxon>Acanthomorphata</taxon>
        <taxon>Eupercaria</taxon>
        <taxon>Tetraodontiformes</taxon>
        <taxon>Tetradontoidea</taxon>
        <taxon>Tetraodontidae</taxon>
        <taxon>Tetraodon</taxon>
    </lineage>
</organism>
<dbReference type="KEGG" id="tng:GSTEN00021900G001"/>
<name>Q4S9F7_TETNG</name>
<evidence type="ECO:0000256" key="1">
    <source>
        <dbReference type="SAM" id="MobiDB-lite"/>
    </source>
</evidence>
<accession>Q4S9F7</accession>
<feature type="compositionally biased region" description="Polar residues" evidence="1">
    <location>
        <begin position="53"/>
        <end position="62"/>
    </location>
</feature>
<feature type="region of interest" description="Disordered" evidence="1">
    <location>
        <begin position="31"/>
        <end position="62"/>
    </location>
</feature>
<dbReference type="AlphaFoldDB" id="Q4S9F7"/>